<reference evidence="1" key="1">
    <citation type="submission" date="2016-10" db="EMBL/GenBank/DDBJ databases">
        <authorList>
            <person name="de Groot N.N."/>
        </authorList>
    </citation>
    <scope>NUCLEOTIDE SEQUENCE</scope>
    <source>
        <strain evidence="1">DSM 24743</strain>
    </source>
</reference>
<dbReference type="STRING" id="1215089.BBI08_04080"/>
<gene>
    <name evidence="1" type="ORF">BBI08_04080</name>
</gene>
<dbReference type="KEGG" id="phc:BBI08_04080"/>
<organism evidence="1 2">
    <name type="scientific">Planococcus halocryophilus</name>
    <dbReference type="NCBI Taxonomy" id="1215089"/>
    <lineage>
        <taxon>Bacteria</taxon>
        <taxon>Bacillati</taxon>
        <taxon>Bacillota</taxon>
        <taxon>Bacilli</taxon>
        <taxon>Bacillales</taxon>
        <taxon>Caryophanaceae</taxon>
        <taxon>Planococcus</taxon>
    </lineage>
</organism>
<evidence type="ECO:0008006" key="3">
    <source>
        <dbReference type="Google" id="ProtNLM"/>
    </source>
</evidence>
<keyword evidence="2" id="KW-1185">Reference proteome</keyword>
<dbReference type="EMBL" id="CP016537">
    <property type="protein sequence ID" value="ANU15450.1"/>
    <property type="molecule type" value="Genomic_DNA"/>
</dbReference>
<name>A0A1C7DUX6_9BACL</name>
<dbReference type="AlphaFoldDB" id="A0A1C7DUX6"/>
<evidence type="ECO:0000313" key="2">
    <source>
        <dbReference type="Proteomes" id="UP000092687"/>
    </source>
</evidence>
<evidence type="ECO:0000313" key="1">
    <source>
        <dbReference type="EMBL" id="ANU15450.1"/>
    </source>
</evidence>
<accession>A0A1C7DUX6</accession>
<proteinExistence type="predicted"/>
<protein>
    <recommendedName>
        <fullName evidence="3">Secreted protein</fullName>
    </recommendedName>
</protein>
<sequence>MNHHQHHEENSGASEVQVNTTYNSGRVTITIRDLHNQPVDLTETHEKKIHLIIVSSDFENFIHVHPIENESGDYEVDVNLPEDRYLTFVDINPVGLNYTIEPNTITVGESSHTAEINWETLIESDRSTKEFEGKKVTFQRPQLIAGKSATLSFDLNNETPLPYLGALGHVVVLDENGKQFLHVHPTSNDQTVFEANFPSAGFYKLWAEFNFSDTGVMHFPFAVKVFSNE</sequence>
<dbReference type="Proteomes" id="UP000092687">
    <property type="component" value="Chromosome"/>
</dbReference>